<dbReference type="OrthoDB" id="3236218at2"/>
<evidence type="ECO:0000256" key="1">
    <source>
        <dbReference type="ARBA" id="ARBA00008061"/>
    </source>
</evidence>
<comment type="similarity">
    <text evidence="1">Belongs to the glycosyl hydrolase 13 family.</text>
</comment>
<dbReference type="InterPro" id="IPR044505">
    <property type="entry name" value="GlgX_Isoamylase_N_E_set"/>
</dbReference>
<evidence type="ECO:0000256" key="2">
    <source>
        <dbReference type="SAM" id="MobiDB-lite"/>
    </source>
</evidence>
<dbReference type="CDD" id="cd02856">
    <property type="entry name" value="E_set_GDE_Isoamylase_N"/>
    <property type="match status" value="1"/>
</dbReference>
<dbReference type="InterPro" id="IPR006047">
    <property type="entry name" value="GH13_cat_dom"/>
</dbReference>
<dbReference type="SUPFAM" id="SSF51011">
    <property type="entry name" value="Glycosyl hydrolase domain"/>
    <property type="match status" value="1"/>
</dbReference>
<accession>A0A3P1T191</accession>
<feature type="domain" description="Glycosyl hydrolase family 13 catalytic" evidence="3">
    <location>
        <begin position="221"/>
        <end position="614"/>
    </location>
</feature>
<dbReference type="Gene3D" id="3.20.20.80">
    <property type="entry name" value="Glycosidases"/>
    <property type="match status" value="1"/>
</dbReference>
<dbReference type="Gene3D" id="2.60.40.1180">
    <property type="entry name" value="Golgi alpha-mannosidase II"/>
    <property type="match status" value="1"/>
</dbReference>
<dbReference type="InterPro" id="IPR004193">
    <property type="entry name" value="Glyco_hydro_13_N"/>
</dbReference>
<feature type="region of interest" description="Disordered" evidence="2">
    <location>
        <begin position="533"/>
        <end position="554"/>
    </location>
</feature>
<dbReference type="PANTHER" id="PTHR43002">
    <property type="entry name" value="GLYCOGEN DEBRANCHING ENZYME"/>
    <property type="match status" value="1"/>
</dbReference>
<dbReference type="GO" id="GO:0005975">
    <property type="term" value="P:carbohydrate metabolic process"/>
    <property type="evidence" value="ECO:0007669"/>
    <property type="project" value="InterPro"/>
</dbReference>
<evidence type="ECO:0000313" key="4">
    <source>
        <dbReference type="EMBL" id="RRD03292.1"/>
    </source>
</evidence>
<name>A0A3P1T191_9ACTN</name>
<dbReference type="Proteomes" id="UP000280819">
    <property type="component" value="Unassembled WGS sequence"/>
</dbReference>
<sequence>MDFPSMTPVAPEAWGEATWPLGANVTASGATFAVFAPDATRLTLEFYDTQVGGDAVATFLPVKGTDGVWRAEIDGVPQLALYGYRAWGNNWPFVPEWTPGSGAGFISDIDERGNRFNPNKLLFDPYAREVTHSMYSDLILETGLDGGAFGTGGDDYRGVPRREIDTSRIAPKGIVIQPATPQFAKPRLAAERSAIYESSVSQLVGHPSIVKLGELLRREPGFEDVADIPAEYIGTYKGVGMMVPYLKALGVTTLELLPIHETNNSESSRQGHTNSWGYMTLSFFAPNRNYSHDRSPGGPTREFQEMVSAFHAAGMEVYLDVVYNHTAEGGNWHGDPNTVGFTSLGGFAAADYYVMTSSHAMVDGATGTSNQLNYSSPAAQQMVLDSLHHWTKEMGVDGFRFDLATVLGRKPCEADPDDWNNQKRFFNDHPLLVAIAEFAEVEQIEVIAEAWDLWGYEVGNFPRGWGEWNGRYRDAVRRFCKGDGNAIGFLDMVNGDHHHFADNGGPQKTVNFIDAHDGFNLADLVSYQEKVNDQPYPFGPSDGGSDNNLSWDSGGDQALRRQRLRNFMTTLYLSRGVPMFVAGDEFGRTQNGNNNPWELHSVAMWNNYGMIPTNAPQQVPVAPGVDDASYHDNLGVYETEPHVNGQFRFTCFLANLRQRHDTLQSRQYGDLVPDDADVSYLFHTPSREGHPQEGDRALSVYINSPGDNFFAMFNMADVEVEFDPVPATEGRVWRRLIDTASWAEPVANHWEEGTGMIVEGRTTVQPWSIVVWHDTPAPDGSREIPVWTDLLHAPEE</sequence>
<evidence type="ECO:0000313" key="5">
    <source>
        <dbReference type="Proteomes" id="UP000280819"/>
    </source>
</evidence>
<dbReference type="SUPFAM" id="SSF51445">
    <property type="entry name" value="(Trans)glycosidases"/>
    <property type="match status" value="1"/>
</dbReference>
<dbReference type="SMART" id="SM00642">
    <property type="entry name" value="Aamy"/>
    <property type="match status" value="1"/>
</dbReference>
<dbReference type="RefSeq" id="WP_124845908.1">
    <property type="nucleotide sequence ID" value="NZ_RQZG01000023.1"/>
</dbReference>
<dbReference type="InterPro" id="IPR017853">
    <property type="entry name" value="GH"/>
</dbReference>
<dbReference type="AlphaFoldDB" id="A0A3P1T191"/>
<dbReference type="Pfam" id="PF00128">
    <property type="entry name" value="Alpha-amylase"/>
    <property type="match status" value="1"/>
</dbReference>
<dbReference type="SUPFAM" id="SSF81296">
    <property type="entry name" value="E set domains"/>
    <property type="match status" value="1"/>
</dbReference>
<proteinExistence type="inferred from homology"/>
<dbReference type="InterPro" id="IPR013783">
    <property type="entry name" value="Ig-like_fold"/>
</dbReference>
<dbReference type="Gene3D" id="2.60.40.10">
    <property type="entry name" value="Immunoglobulins"/>
    <property type="match status" value="1"/>
</dbReference>
<dbReference type="InterPro" id="IPR014756">
    <property type="entry name" value="Ig_E-set"/>
</dbReference>
<dbReference type="EMBL" id="RQZG01000023">
    <property type="protein sequence ID" value="RRD03292.1"/>
    <property type="molecule type" value="Genomic_DNA"/>
</dbReference>
<comment type="caution">
    <text evidence="4">The sequence shown here is derived from an EMBL/GenBank/DDBJ whole genome shotgun (WGS) entry which is preliminary data.</text>
</comment>
<protein>
    <submittedName>
        <fullName evidence="4">Glycogen-debranching protein</fullName>
    </submittedName>
</protein>
<gene>
    <name evidence="4" type="ORF">EII34_14595</name>
</gene>
<dbReference type="InterPro" id="IPR013780">
    <property type="entry name" value="Glyco_hydro_b"/>
</dbReference>
<reference evidence="4 5" key="1">
    <citation type="submission" date="2018-11" db="EMBL/GenBank/DDBJ databases">
        <title>Genomes From Bacteria Associated with the Canine Oral Cavity: a Test Case for Automated Genome-Based Taxonomic Assignment.</title>
        <authorList>
            <person name="Coil D.A."/>
            <person name="Jospin G."/>
            <person name="Darling A.E."/>
            <person name="Wallis C."/>
            <person name="Davis I.J."/>
            <person name="Harris S."/>
            <person name="Eisen J.A."/>
            <person name="Holcombe L.J."/>
            <person name="O'Flynn C."/>
        </authorList>
    </citation>
    <scope>NUCLEOTIDE SEQUENCE [LARGE SCALE GENOMIC DNA]</scope>
    <source>
        <strain evidence="4 5">OH887_COT-365</strain>
    </source>
</reference>
<evidence type="ECO:0000259" key="3">
    <source>
        <dbReference type="SMART" id="SM00642"/>
    </source>
</evidence>
<dbReference type="Pfam" id="PF02922">
    <property type="entry name" value="CBM_48"/>
    <property type="match status" value="1"/>
</dbReference>
<dbReference type="GO" id="GO:0004553">
    <property type="term" value="F:hydrolase activity, hydrolyzing O-glycosyl compounds"/>
    <property type="evidence" value="ECO:0007669"/>
    <property type="project" value="InterPro"/>
</dbReference>
<organism evidence="4 5">
    <name type="scientific">Arachnia propionica</name>
    <dbReference type="NCBI Taxonomy" id="1750"/>
    <lineage>
        <taxon>Bacteria</taxon>
        <taxon>Bacillati</taxon>
        <taxon>Actinomycetota</taxon>
        <taxon>Actinomycetes</taxon>
        <taxon>Propionibacteriales</taxon>
        <taxon>Propionibacteriaceae</taxon>
        <taxon>Arachnia</taxon>
    </lineage>
</organism>